<dbReference type="Pfam" id="PF02638">
    <property type="entry name" value="GHL10"/>
    <property type="match status" value="1"/>
</dbReference>
<dbReference type="STRING" id="1616788.AR543_12965"/>
<name>A0A172ZH25_9BACL</name>
<dbReference type="Proteomes" id="UP000078148">
    <property type="component" value="Chromosome"/>
</dbReference>
<reference evidence="4 5" key="2">
    <citation type="journal article" date="2016" name="Int. J. Syst. Evol. Microbiol.">
        <title>Paenibacillus bovis sp. nov., isolated from raw yak (Bos grunniens) milk.</title>
        <authorList>
            <person name="Gao C."/>
            <person name="Han J."/>
            <person name="Liu Z."/>
            <person name="Xu X."/>
            <person name="Hang F."/>
            <person name="Wu Z."/>
        </authorList>
    </citation>
    <scope>NUCLEOTIDE SEQUENCE [LARGE SCALE GENOMIC DNA]</scope>
    <source>
        <strain evidence="4 5">BD3526</strain>
    </source>
</reference>
<keyword evidence="5" id="KW-1185">Reference proteome</keyword>
<dbReference type="SUPFAM" id="SSF51445">
    <property type="entry name" value="(Trans)glycosidases"/>
    <property type="match status" value="1"/>
</dbReference>
<dbReference type="Gene3D" id="3.20.20.80">
    <property type="entry name" value="Glycosidases"/>
    <property type="match status" value="1"/>
</dbReference>
<feature type="signal peptide" evidence="2">
    <location>
        <begin position="1"/>
        <end position="22"/>
    </location>
</feature>
<dbReference type="InterPro" id="IPR052177">
    <property type="entry name" value="Divisome_Glycosyl_Hydrolase"/>
</dbReference>
<evidence type="ECO:0000313" key="4">
    <source>
        <dbReference type="EMBL" id="ANF96829.1"/>
    </source>
</evidence>
<feature type="domain" description="Glycosyl hydrolase-like 10" evidence="3">
    <location>
        <begin position="57"/>
        <end position="276"/>
    </location>
</feature>
<dbReference type="PANTHER" id="PTHR43405">
    <property type="entry name" value="GLYCOSYL HYDROLASE DIGH"/>
    <property type="match status" value="1"/>
</dbReference>
<protein>
    <recommendedName>
        <fullName evidence="3">Glycosyl hydrolase-like 10 domain-containing protein</fullName>
    </recommendedName>
</protein>
<evidence type="ECO:0000256" key="2">
    <source>
        <dbReference type="SAM" id="SignalP"/>
    </source>
</evidence>
<organism evidence="4 5">
    <name type="scientific">Paenibacillus bovis</name>
    <dbReference type="NCBI Taxonomy" id="1616788"/>
    <lineage>
        <taxon>Bacteria</taxon>
        <taxon>Bacillati</taxon>
        <taxon>Bacillota</taxon>
        <taxon>Bacilli</taxon>
        <taxon>Bacillales</taxon>
        <taxon>Paenibacillaceae</taxon>
        <taxon>Paenibacillus</taxon>
    </lineage>
</organism>
<dbReference type="PANTHER" id="PTHR43405:SF1">
    <property type="entry name" value="GLYCOSYL HYDROLASE DIGH"/>
    <property type="match status" value="1"/>
</dbReference>
<dbReference type="KEGG" id="pbv:AR543_12965"/>
<evidence type="ECO:0000259" key="3">
    <source>
        <dbReference type="Pfam" id="PF02638"/>
    </source>
</evidence>
<dbReference type="AlphaFoldDB" id="A0A172ZH25"/>
<proteinExistence type="predicted"/>
<evidence type="ECO:0000256" key="1">
    <source>
        <dbReference type="ARBA" id="ARBA00022729"/>
    </source>
</evidence>
<gene>
    <name evidence="4" type="ORF">AR543_12965</name>
</gene>
<feature type="chain" id="PRO_5038464186" description="Glycosyl hydrolase-like 10 domain-containing protein" evidence="2">
    <location>
        <begin position="23"/>
        <end position="378"/>
    </location>
</feature>
<reference evidence="5" key="1">
    <citation type="submission" date="2015-10" db="EMBL/GenBank/DDBJ databases">
        <title>Genome of Paenibacillus bovis sp. nov.</title>
        <authorList>
            <person name="Wu Z."/>
            <person name="Gao C."/>
            <person name="Liu Z."/>
            <person name="Zheng H."/>
        </authorList>
    </citation>
    <scope>NUCLEOTIDE SEQUENCE [LARGE SCALE GENOMIC DNA]</scope>
    <source>
        <strain evidence="5">BD3526</strain>
    </source>
</reference>
<evidence type="ECO:0000313" key="5">
    <source>
        <dbReference type="Proteomes" id="UP000078148"/>
    </source>
</evidence>
<dbReference type="InterPro" id="IPR003790">
    <property type="entry name" value="GHL10"/>
</dbReference>
<keyword evidence="1 2" id="KW-0732">Signal</keyword>
<dbReference type="RefSeq" id="WP_060534935.1">
    <property type="nucleotide sequence ID" value="NZ_CP013023.1"/>
</dbReference>
<dbReference type="InterPro" id="IPR017853">
    <property type="entry name" value="GH"/>
</dbReference>
<sequence>MKKLAYSLSAALLALTIMPWQASTVNAAETAAPVTPLTNEITVQTEANFRNADDVNSFIIKAARNHVSVINMSVKQDSDVNGNSGFAFYNSEIVPEAIGYDSFDALSAVIDKAHEYGIKVRAWVPQAQDKAAIDLNSSWQMRTIDDNGKISSYNGYIGTENHINVFEPAVQQYERSIIKEVVQNYNIDGIVISGLDFDNERVDMNTSTINAFRQSNSFDPRDIDFTKSSSSGKIAQWNNWKAQQMASYIQSISTDVKTIKPELAVGVFTASPDQANSGQDIALFSQYVDFLLPKANYSGLGHSVDWIYNSTGILASTKAKATDKTLIPAVDIIIDTNTATNLYNGLRANQPQVTSINYYATGQWTDAMMNNLGLRSGL</sequence>
<dbReference type="EMBL" id="CP013023">
    <property type="protein sequence ID" value="ANF96829.1"/>
    <property type="molecule type" value="Genomic_DNA"/>
</dbReference>
<dbReference type="OrthoDB" id="9760892at2"/>
<accession>A0A172ZH25</accession>